<evidence type="ECO:0000259" key="6">
    <source>
        <dbReference type="Pfam" id="PF13086"/>
    </source>
</evidence>
<accession>A0A2P6CD08</accession>
<sequence length="947" mass="110046">MIDKNKTNLHYQNSVATDDNDFSKGKILDGVRYGLRDYENYIEKSINVVQKTGAIRIPIKVKEFRYYLRLNNFSNKESEEINEIVFKENLSKISINNSENKIEIKHTSNKEKYIVLKTTDIAKIAKIKISNKPITISLKCAVVYGVELDKLKEKDSKKIEEELFERGIKTIYTEKPSANKNNNKANELYIKSRNAVEKYIVLDTSEKIENVYLKANDHQLRKQLDAIQNLKNKPLVEHTPLQKLFDLSNKAESYFEDNIEYSNQELNFEILNKPNQFDGTLEQQNFVKKALKTKDFALLEGPPGSGKTTAIIELIIQLIKQNKRVLLVSATHVAVDNVIHRILTSYKEQCEGLVVPIRIASDLGSIRKESVEPYELNNFIAKTKTEIAKNLRAINNKNSSKTLLDSITNKTSESGFDDIILKSANLVGGTMIGILQHPDIKRGGIQEMFDVMIVDESSKVTFLDFIVPALYAKKWILVGDVKQLSPYTEDDFINENIDAVIKDVEEKKKIYFTYELNKKLLSKEKWNKKIVKILFSKNHTENDFKNYEVFKIPSNFENSEKNILRLNSVDLIICEPTRTHKKIIANHLYVKAQVFEGKIDQTDFGNRQKSFHKNSKSSKKNAFYSYEFISDKTQEWKELVGSNLSQMYQYRLEPNLNEELINEFNTLVPFKYRNDIEKIRRVALPSILELLQVGVGEKSRETKNGEQYIEDKLIYKGFNDFKGIKENKFQSLSYQHRMEKEIANLSRKYFYKNENLETANTVIDRKNLIKWYKPNESKVIWMANNDETFRKRNKRGLSKNINPTEVKNIKDELEEFIEQAKLNPKSSNAKYEIAVLTFYSAQVLELKYMLRKLTNQHSKHKFFTKNNVEITLSTVDKFQGDEADMVLLSFTKATRKAFYNSPNRLNVALTRSRYKLILYGNKNWLSKRAQLMALKEIASSVDNRLNR</sequence>
<dbReference type="GO" id="GO:0043139">
    <property type="term" value="F:5'-3' DNA helicase activity"/>
    <property type="evidence" value="ECO:0007669"/>
    <property type="project" value="TreeGrafter"/>
</dbReference>
<dbReference type="InterPro" id="IPR041677">
    <property type="entry name" value="DNA2/NAM7_AAA_11"/>
</dbReference>
<protein>
    <recommendedName>
        <fullName evidence="10">AAA+ ATPase domain-containing protein</fullName>
    </recommendedName>
</protein>
<evidence type="ECO:0000259" key="7">
    <source>
        <dbReference type="Pfam" id="PF13087"/>
    </source>
</evidence>
<dbReference type="PANTHER" id="PTHR43788:SF8">
    <property type="entry name" value="DNA-BINDING PROTEIN SMUBP-2"/>
    <property type="match status" value="1"/>
</dbReference>
<evidence type="ECO:0000256" key="2">
    <source>
        <dbReference type="ARBA" id="ARBA00022741"/>
    </source>
</evidence>
<dbReference type="Pfam" id="PF13086">
    <property type="entry name" value="AAA_11"/>
    <property type="match status" value="1"/>
</dbReference>
<dbReference type="InterPro" id="IPR050534">
    <property type="entry name" value="Coronavir_polyprotein_1ab"/>
</dbReference>
<dbReference type="Gene3D" id="3.40.50.300">
    <property type="entry name" value="P-loop containing nucleotide triphosphate hydrolases"/>
    <property type="match status" value="2"/>
</dbReference>
<dbReference type="PANTHER" id="PTHR43788">
    <property type="entry name" value="DNA2/NAM7 HELICASE FAMILY MEMBER"/>
    <property type="match status" value="1"/>
</dbReference>
<dbReference type="Proteomes" id="UP000247345">
    <property type="component" value="Unassembled WGS sequence"/>
</dbReference>
<comment type="caution">
    <text evidence="8">The sequence shown here is derived from an EMBL/GenBank/DDBJ whole genome shotgun (WGS) entry which is preliminary data.</text>
</comment>
<dbReference type="CDD" id="cd18808">
    <property type="entry name" value="SF1_C_Upf1"/>
    <property type="match status" value="1"/>
</dbReference>
<evidence type="ECO:0000256" key="1">
    <source>
        <dbReference type="ARBA" id="ARBA00007913"/>
    </source>
</evidence>
<keyword evidence="4" id="KW-0347">Helicase</keyword>
<dbReference type="InterPro" id="IPR047187">
    <property type="entry name" value="SF1_C_Upf1"/>
</dbReference>
<dbReference type="SUPFAM" id="SSF52540">
    <property type="entry name" value="P-loop containing nucleoside triphosphate hydrolases"/>
    <property type="match status" value="2"/>
</dbReference>
<organism evidence="8 9">
    <name type="scientific">Polaribacter butkevichii</name>
    <dbReference type="NCBI Taxonomy" id="218490"/>
    <lineage>
        <taxon>Bacteria</taxon>
        <taxon>Pseudomonadati</taxon>
        <taxon>Bacteroidota</taxon>
        <taxon>Flavobacteriia</taxon>
        <taxon>Flavobacteriales</taxon>
        <taxon>Flavobacteriaceae</taxon>
    </lineage>
</organism>
<dbReference type="EMBL" id="MSCK01000001">
    <property type="protein sequence ID" value="PQJ72748.1"/>
    <property type="molecule type" value="Genomic_DNA"/>
</dbReference>
<keyword evidence="3" id="KW-0378">Hydrolase</keyword>
<evidence type="ECO:0000313" key="9">
    <source>
        <dbReference type="Proteomes" id="UP000247345"/>
    </source>
</evidence>
<dbReference type="OrthoDB" id="9757917at2"/>
<keyword evidence="2" id="KW-0547">Nucleotide-binding</keyword>
<gene>
    <name evidence="8" type="ORF">BTO14_05515</name>
</gene>
<dbReference type="GO" id="GO:0016787">
    <property type="term" value="F:hydrolase activity"/>
    <property type="evidence" value="ECO:0007669"/>
    <property type="project" value="UniProtKB-KW"/>
</dbReference>
<dbReference type="AlphaFoldDB" id="A0A2P6CD08"/>
<dbReference type="RefSeq" id="WP_105048409.1">
    <property type="nucleotide sequence ID" value="NZ_CP150661.1"/>
</dbReference>
<dbReference type="InterPro" id="IPR041679">
    <property type="entry name" value="DNA2/NAM7-like_C"/>
</dbReference>
<reference evidence="8 9" key="1">
    <citation type="submission" date="2016-12" db="EMBL/GenBank/DDBJ databases">
        <title>Trade-off between light-utilization and light-protection in marine flavobacteria.</title>
        <authorList>
            <person name="Kumagai Y."/>
            <person name="Yoshizawa S."/>
            <person name="Kogure K."/>
            <person name="Iwasaki W."/>
        </authorList>
    </citation>
    <scope>NUCLEOTIDE SEQUENCE [LARGE SCALE GENOMIC DNA]</scope>
    <source>
        <strain evidence="8 9">KCTC 12100</strain>
    </source>
</reference>
<dbReference type="Pfam" id="PF13087">
    <property type="entry name" value="AAA_12"/>
    <property type="match status" value="1"/>
</dbReference>
<keyword evidence="9" id="KW-1185">Reference proteome</keyword>
<comment type="similarity">
    <text evidence="1">Belongs to the DNA2/NAM7 helicase family.</text>
</comment>
<evidence type="ECO:0000256" key="5">
    <source>
        <dbReference type="ARBA" id="ARBA00022840"/>
    </source>
</evidence>
<evidence type="ECO:0008006" key="10">
    <source>
        <dbReference type="Google" id="ProtNLM"/>
    </source>
</evidence>
<keyword evidence="5" id="KW-0067">ATP-binding</keyword>
<feature type="domain" description="DNA2/NAM7 helicase-like C-terminal" evidence="7">
    <location>
        <begin position="725"/>
        <end position="922"/>
    </location>
</feature>
<evidence type="ECO:0000313" key="8">
    <source>
        <dbReference type="EMBL" id="PQJ72748.1"/>
    </source>
</evidence>
<evidence type="ECO:0000256" key="4">
    <source>
        <dbReference type="ARBA" id="ARBA00022806"/>
    </source>
</evidence>
<name>A0A2P6CD08_9FLAO</name>
<dbReference type="GO" id="GO:0005524">
    <property type="term" value="F:ATP binding"/>
    <property type="evidence" value="ECO:0007669"/>
    <property type="project" value="UniProtKB-KW"/>
</dbReference>
<evidence type="ECO:0000256" key="3">
    <source>
        <dbReference type="ARBA" id="ARBA00022801"/>
    </source>
</evidence>
<feature type="domain" description="DNA2/NAM7 helicase helicase" evidence="6">
    <location>
        <begin position="282"/>
        <end position="400"/>
    </location>
</feature>
<dbReference type="InterPro" id="IPR027417">
    <property type="entry name" value="P-loop_NTPase"/>
</dbReference>
<proteinExistence type="inferred from homology"/>